<dbReference type="GO" id="GO:0033389">
    <property type="term" value="P:putrescine biosynthetic process from arginine, via agmatine"/>
    <property type="evidence" value="ECO:0007669"/>
    <property type="project" value="TreeGrafter"/>
</dbReference>
<dbReference type="Proteomes" id="UP000063964">
    <property type="component" value="Chromosome"/>
</dbReference>
<dbReference type="InterPro" id="IPR006035">
    <property type="entry name" value="Ureohydrolase"/>
</dbReference>
<gene>
    <name evidence="6" type="ORF">AXF15_05255</name>
</gene>
<comment type="similarity">
    <text evidence="1">Belongs to the arginase family. Agmatinase subfamily.</text>
</comment>
<feature type="binding site" evidence="4">
    <location>
        <position position="142"/>
    </location>
    <ligand>
        <name>Mn(2+)</name>
        <dbReference type="ChEBI" id="CHEBI:29035"/>
        <label>1</label>
    </ligand>
</feature>
<dbReference type="Pfam" id="PF00491">
    <property type="entry name" value="Arginase"/>
    <property type="match status" value="1"/>
</dbReference>
<dbReference type="GO" id="GO:0008783">
    <property type="term" value="F:agmatinase activity"/>
    <property type="evidence" value="ECO:0007669"/>
    <property type="project" value="TreeGrafter"/>
</dbReference>
<name>A0A0X8JPW0_9BACT</name>
<evidence type="ECO:0000256" key="1">
    <source>
        <dbReference type="ARBA" id="ARBA00009227"/>
    </source>
</evidence>
<dbReference type="PROSITE" id="PS01053">
    <property type="entry name" value="ARGINASE_1"/>
    <property type="match status" value="1"/>
</dbReference>
<feature type="binding site" evidence="4">
    <location>
        <position position="146"/>
    </location>
    <ligand>
        <name>Mn(2+)</name>
        <dbReference type="ChEBI" id="CHEBI:29035"/>
        <label>1</label>
    </ligand>
</feature>
<evidence type="ECO:0000313" key="6">
    <source>
        <dbReference type="EMBL" id="AMD92577.1"/>
    </source>
</evidence>
<dbReference type="InterPro" id="IPR023696">
    <property type="entry name" value="Ureohydrolase_dom_sf"/>
</dbReference>
<feature type="binding site" evidence="4">
    <location>
        <position position="235"/>
    </location>
    <ligand>
        <name>Mn(2+)</name>
        <dbReference type="ChEBI" id="CHEBI:29035"/>
        <label>1</label>
    </ligand>
</feature>
<protein>
    <submittedName>
        <fullName evidence="6">Agmatinase</fullName>
    </submittedName>
</protein>
<feature type="binding site" evidence="4">
    <location>
        <position position="119"/>
    </location>
    <ligand>
        <name>Mn(2+)</name>
        <dbReference type="ChEBI" id="CHEBI:29035"/>
        <label>1</label>
    </ligand>
</feature>
<dbReference type="PRINTS" id="PR00116">
    <property type="entry name" value="ARGINASE"/>
</dbReference>
<evidence type="ECO:0000256" key="3">
    <source>
        <dbReference type="ARBA" id="ARBA00022801"/>
    </source>
</evidence>
<evidence type="ECO:0000313" key="7">
    <source>
        <dbReference type="Proteomes" id="UP000063964"/>
    </source>
</evidence>
<dbReference type="InterPro" id="IPR020855">
    <property type="entry name" value="Ureohydrolase_Mn_BS"/>
</dbReference>
<dbReference type="Gene3D" id="3.40.800.10">
    <property type="entry name" value="Ureohydrolase domain"/>
    <property type="match status" value="1"/>
</dbReference>
<proteinExistence type="inferred from homology"/>
<dbReference type="GO" id="GO:0046872">
    <property type="term" value="F:metal ion binding"/>
    <property type="evidence" value="ECO:0007669"/>
    <property type="project" value="UniProtKB-KW"/>
</dbReference>
<dbReference type="OrthoDB" id="9789727at2"/>
<dbReference type="KEGG" id="doa:AXF15_05255"/>
<keyword evidence="4" id="KW-0464">Manganese</keyword>
<dbReference type="AlphaFoldDB" id="A0A0X8JPW0"/>
<sequence>MVNSLQSPRFCGIRSFMRMPVKYGVMNTDVIIMGIPFDSATSYRPGARFGPAAVREASNILKPYCPVLDVDISEHLSIIDGGDIDTIPGYVEESLDAMCQGLIPYMESPAIPILIGGDHLVSLGILRAMHAARGPVALVHFDAHSDTVGSYFGKPYNHGSPFYWAIKEGLIIPEYSTQIGIRGPLYSRTILDWPKSQGLRIIMGQELHERGITHVAEEVVTRAGDKPVYVTFDIDFLDASCAPGTGTPEIEGFTTWEALSLMRHICPRLDCVGMDLVEILPDKDLSGITALAGASVIHSFLASLAKRRSGI</sequence>
<feature type="binding site" evidence="4">
    <location>
        <position position="233"/>
    </location>
    <ligand>
        <name>Mn(2+)</name>
        <dbReference type="ChEBI" id="CHEBI:29035"/>
        <label>1</label>
    </ligand>
</feature>
<keyword evidence="7" id="KW-1185">Reference proteome</keyword>
<dbReference type="PANTHER" id="PTHR11358">
    <property type="entry name" value="ARGINASE/AGMATINASE"/>
    <property type="match status" value="1"/>
</dbReference>
<dbReference type="STRING" id="888061.AXF15_05255"/>
<dbReference type="EMBL" id="CP014230">
    <property type="protein sequence ID" value="AMD92577.1"/>
    <property type="molecule type" value="Genomic_DNA"/>
</dbReference>
<evidence type="ECO:0000256" key="4">
    <source>
        <dbReference type="PIRSR" id="PIRSR036979-1"/>
    </source>
</evidence>
<dbReference type="PANTHER" id="PTHR11358:SF26">
    <property type="entry name" value="GUANIDINO ACID HYDROLASE, MITOCHONDRIAL"/>
    <property type="match status" value="1"/>
</dbReference>
<feature type="binding site" evidence="4">
    <location>
        <position position="144"/>
    </location>
    <ligand>
        <name>Mn(2+)</name>
        <dbReference type="ChEBI" id="CHEBI:29035"/>
        <label>1</label>
    </ligand>
</feature>
<dbReference type="InterPro" id="IPR005925">
    <property type="entry name" value="Agmatinase-rel"/>
</dbReference>
<organism evidence="6 7">
    <name type="scientific">Desulfomicrobium orale DSM 12838</name>
    <dbReference type="NCBI Taxonomy" id="888061"/>
    <lineage>
        <taxon>Bacteria</taxon>
        <taxon>Pseudomonadati</taxon>
        <taxon>Thermodesulfobacteriota</taxon>
        <taxon>Desulfovibrionia</taxon>
        <taxon>Desulfovibrionales</taxon>
        <taxon>Desulfomicrobiaceae</taxon>
        <taxon>Desulfomicrobium</taxon>
    </lineage>
</organism>
<dbReference type="NCBIfam" id="TIGR01230">
    <property type="entry name" value="agmatinase"/>
    <property type="match status" value="1"/>
</dbReference>
<keyword evidence="2 4" id="KW-0479">Metal-binding</keyword>
<dbReference type="SUPFAM" id="SSF52768">
    <property type="entry name" value="Arginase/deacetylase"/>
    <property type="match status" value="1"/>
</dbReference>
<dbReference type="PIRSF" id="PIRSF036979">
    <property type="entry name" value="Arginase"/>
    <property type="match status" value="1"/>
</dbReference>
<keyword evidence="3 5" id="KW-0378">Hydrolase</keyword>
<dbReference type="CDD" id="cd11592">
    <property type="entry name" value="Agmatinase_PAH"/>
    <property type="match status" value="1"/>
</dbReference>
<accession>A0A0X8JPW0</accession>
<evidence type="ECO:0000256" key="2">
    <source>
        <dbReference type="ARBA" id="ARBA00022723"/>
    </source>
</evidence>
<dbReference type="PROSITE" id="PS51409">
    <property type="entry name" value="ARGINASE_2"/>
    <property type="match status" value="1"/>
</dbReference>
<comment type="cofactor">
    <cofactor evidence="4">
        <name>Mn(2+)</name>
        <dbReference type="ChEBI" id="CHEBI:29035"/>
    </cofactor>
    <text evidence="4">Binds 2 manganese ions per subunit.</text>
</comment>
<evidence type="ECO:0000256" key="5">
    <source>
        <dbReference type="RuleBase" id="RU003684"/>
    </source>
</evidence>
<reference evidence="7" key="1">
    <citation type="submission" date="2016-02" db="EMBL/GenBank/DDBJ databases">
        <authorList>
            <person name="Holder M.E."/>
            <person name="Ajami N.J."/>
            <person name="Petrosino J.F."/>
        </authorList>
    </citation>
    <scope>NUCLEOTIDE SEQUENCE [LARGE SCALE GENOMIC DNA]</scope>
    <source>
        <strain evidence="7">DSM 12838</strain>
    </source>
</reference>